<dbReference type="Pfam" id="PF04328">
    <property type="entry name" value="Sel_put"/>
    <property type="match status" value="1"/>
</dbReference>
<sequence>MSGGNATAVRSALTRALRGVHWYLKELTGEARWDDYLRHCAEHGHEPMSRREFERRRADEAERNPVSRCC</sequence>
<evidence type="ECO:0000256" key="1">
    <source>
        <dbReference type="SAM" id="MobiDB-lite"/>
    </source>
</evidence>
<feature type="region of interest" description="Disordered" evidence="1">
    <location>
        <begin position="46"/>
        <end position="70"/>
    </location>
</feature>
<dbReference type="Proteomes" id="UP000198680">
    <property type="component" value="Unassembled WGS sequence"/>
</dbReference>
<reference evidence="3" key="1">
    <citation type="submission" date="2016-10" db="EMBL/GenBank/DDBJ databases">
        <authorList>
            <person name="Varghese N."/>
            <person name="Submissions S."/>
        </authorList>
    </citation>
    <scope>NUCLEOTIDE SEQUENCE [LARGE SCALE GENOMIC DNA]</scope>
    <source>
        <strain evidence="3">DSM 45419</strain>
    </source>
</reference>
<gene>
    <name evidence="2" type="ORF">SAMN05660642_02939</name>
</gene>
<dbReference type="OrthoDB" id="3541280at2"/>
<accession>A0A1G9UT92</accession>
<dbReference type="EMBL" id="FNHE01000007">
    <property type="protein sequence ID" value="SDM63126.1"/>
    <property type="molecule type" value="Genomic_DNA"/>
</dbReference>
<evidence type="ECO:0008006" key="4">
    <source>
        <dbReference type="Google" id="ProtNLM"/>
    </source>
</evidence>
<dbReference type="RefSeq" id="WP_091219597.1">
    <property type="nucleotide sequence ID" value="NZ_FNHE01000007.1"/>
</dbReference>
<name>A0A1G9UT92_9ACTN</name>
<organism evidence="2 3">
    <name type="scientific">Geodermatophilus siccatus</name>
    <dbReference type="NCBI Taxonomy" id="1137991"/>
    <lineage>
        <taxon>Bacteria</taxon>
        <taxon>Bacillati</taxon>
        <taxon>Actinomycetota</taxon>
        <taxon>Actinomycetes</taxon>
        <taxon>Geodermatophilales</taxon>
        <taxon>Geodermatophilaceae</taxon>
        <taxon>Geodermatophilus</taxon>
    </lineage>
</organism>
<dbReference type="STRING" id="1137991.SAMN05660642_02939"/>
<evidence type="ECO:0000313" key="3">
    <source>
        <dbReference type="Proteomes" id="UP000198680"/>
    </source>
</evidence>
<dbReference type="InterPro" id="IPR007423">
    <property type="entry name" value="Sel_put"/>
</dbReference>
<dbReference type="AlphaFoldDB" id="A0A1G9UT92"/>
<keyword evidence="3" id="KW-1185">Reference proteome</keyword>
<evidence type="ECO:0000313" key="2">
    <source>
        <dbReference type="EMBL" id="SDM63126.1"/>
    </source>
</evidence>
<protein>
    <recommendedName>
        <fullName evidence="4">YbdD/YjiX family protein</fullName>
    </recommendedName>
</protein>
<proteinExistence type="predicted"/>